<dbReference type="AlphaFoldDB" id="A0A317ZKS5"/>
<dbReference type="Gene3D" id="1.10.10.10">
    <property type="entry name" value="Winged helix-like DNA-binding domain superfamily/Winged helix DNA-binding domain"/>
    <property type="match status" value="1"/>
</dbReference>
<dbReference type="InParanoid" id="A0A317ZKS5"/>
<evidence type="ECO:0000259" key="4">
    <source>
        <dbReference type="SMART" id="SM00345"/>
    </source>
</evidence>
<dbReference type="InterPro" id="IPR036388">
    <property type="entry name" value="WH-like_DNA-bd_sf"/>
</dbReference>
<gene>
    <name evidence="5" type="ORF">DDZ13_09900</name>
</gene>
<dbReference type="OrthoDB" id="7363114at2"/>
<reference evidence="5 6" key="1">
    <citation type="submission" date="2018-05" db="EMBL/GenBank/DDBJ databases">
        <title>Coraliomargarita sinensis sp. nov., isolated from a marine solar saltern.</title>
        <authorList>
            <person name="Zhou L.Y."/>
        </authorList>
    </citation>
    <scope>NUCLEOTIDE SEQUENCE [LARGE SCALE GENOMIC DNA]</scope>
    <source>
        <strain evidence="5 6">WN38</strain>
    </source>
</reference>
<evidence type="ECO:0000313" key="6">
    <source>
        <dbReference type="Proteomes" id="UP000247099"/>
    </source>
</evidence>
<dbReference type="SUPFAM" id="SSF53822">
    <property type="entry name" value="Periplasmic binding protein-like I"/>
    <property type="match status" value="1"/>
</dbReference>
<dbReference type="GO" id="GO:0003677">
    <property type="term" value="F:DNA binding"/>
    <property type="evidence" value="ECO:0007669"/>
    <property type="project" value="UniProtKB-KW"/>
</dbReference>
<keyword evidence="3" id="KW-0804">Transcription</keyword>
<accession>A0A317ZKS5</accession>
<dbReference type="Proteomes" id="UP000247099">
    <property type="component" value="Unassembled WGS sequence"/>
</dbReference>
<organism evidence="5 6">
    <name type="scientific">Coraliomargarita sinensis</name>
    <dbReference type="NCBI Taxonomy" id="2174842"/>
    <lineage>
        <taxon>Bacteria</taxon>
        <taxon>Pseudomonadati</taxon>
        <taxon>Verrucomicrobiota</taxon>
        <taxon>Opitutia</taxon>
        <taxon>Puniceicoccales</taxon>
        <taxon>Coraliomargaritaceae</taxon>
        <taxon>Coraliomargarita</taxon>
    </lineage>
</organism>
<dbReference type="InterPro" id="IPR036390">
    <property type="entry name" value="WH_DNA-bd_sf"/>
</dbReference>
<keyword evidence="2" id="KW-0238">DNA-binding</keyword>
<dbReference type="SUPFAM" id="SSF46785">
    <property type="entry name" value="Winged helix' DNA-binding domain"/>
    <property type="match status" value="1"/>
</dbReference>
<dbReference type="InterPro" id="IPR000524">
    <property type="entry name" value="Tscrpt_reg_HTH_GntR"/>
</dbReference>
<evidence type="ECO:0000256" key="1">
    <source>
        <dbReference type="ARBA" id="ARBA00023015"/>
    </source>
</evidence>
<protein>
    <recommendedName>
        <fullName evidence="4">HTH gntR-type domain-containing protein</fullName>
    </recommendedName>
</protein>
<keyword evidence="6" id="KW-1185">Reference proteome</keyword>
<dbReference type="Gene3D" id="3.40.50.2300">
    <property type="match status" value="1"/>
</dbReference>
<keyword evidence="1" id="KW-0805">Transcription regulation</keyword>
<evidence type="ECO:0000313" key="5">
    <source>
        <dbReference type="EMBL" id="PXA03941.1"/>
    </source>
</evidence>
<comment type="caution">
    <text evidence="5">The sequence shown here is derived from an EMBL/GenBank/DDBJ whole genome shotgun (WGS) entry which is preliminary data.</text>
</comment>
<evidence type="ECO:0000256" key="2">
    <source>
        <dbReference type="ARBA" id="ARBA00023125"/>
    </source>
</evidence>
<proteinExistence type="predicted"/>
<sequence>MFKSSSVVEQLAAYLADQIKEGRWSEVLPGRNALAKELSVNGSTLERALRLLEKDGVLEPQGAGKRRRISKKELVTAKNLRVLIILYDRDDEVSHHMLVLQHRLNSAGHEVIFAPKTLMELKHDPDAVAAMVKRSNAGACIVLAGSNPILGRVRKILPTFAFYGAMADLPIAGVGPDKIPAMREAIRWLHGKGLERIVMLSREEQLRGKLRPLEAAFLEELELLDLSLGSYNLPVWPNDPGGFTRCLDSLFKVTPPDAIFVDEITLYHIVQNYLVYRRGIEHRKVVRICMEYHPIFDWYQPRVPHLYWDSSKIVQRTVRWVDRLAKGKEDKKQTRYKAQFVRSDALKFSSEDS</sequence>
<evidence type="ECO:0000256" key="3">
    <source>
        <dbReference type="ARBA" id="ARBA00023163"/>
    </source>
</evidence>
<feature type="domain" description="HTH gntR-type" evidence="4">
    <location>
        <begin position="11"/>
        <end position="69"/>
    </location>
</feature>
<dbReference type="GO" id="GO:0003700">
    <property type="term" value="F:DNA-binding transcription factor activity"/>
    <property type="evidence" value="ECO:0007669"/>
    <property type="project" value="InterPro"/>
</dbReference>
<dbReference type="RefSeq" id="WP_110131295.1">
    <property type="nucleotide sequence ID" value="NZ_QHJQ01000006.1"/>
</dbReference>
<dbReference type="InterPro" id="IPR028082">
    <property type="entry name" value="Peripla_BP_I"/>
</dbReference>
<dbReference type="SMART" id="SM00345">
    <property type="entry name" value="HTH_GNTR"/>
    <property type="match status" value="1"/>
</dbReference>
<dbReference type="EMBL" id="QHJQ01000006">
    <property type="protein sequence ID" value="PXA03941.1"/>
    <property type="molecule type" value="Genomic_DNA"/>
</dbReference>
<dbReference type="Pfam" id="PF00392">
    <property type="entry name" value="GntR"/>
    <property type="match status" value="1"/>
</dbReference>
<name>A0A317ZKS5_9BACT</name>